<keyword evidence="1" id="KW-0812">Transmembrane</keyword>
<organism evidence="2">
    <name type="scientific">Myoviridae sp. ctY1522</name>
    <dbReference type="NCBI Taxonomy" id="2825124"/>
    <lineage>
        <taxon>Viruses</taxon>
        <taxon>Duplodnaviria</taxon>
        <taxon>Heunggongvirae</taxon>
        <taxon>Uroviricota</taxon>
        <taxon>Caudoviricetes</taxon>
    </lineage>
</organism>
<proteinExistence type="predicted"/>
<sequence length="57" mass="6867">MSHICPCIRIFFENVFEYVKRQIFHLVFSFLSYYTAFLQWMSTKKINKGVNLNGKNN</sequence>
<protein>
    <submittedName>
        <fullName evidence="2">Uncharacterized protein</fullName>
    </submittedName>
</protein>
<accession>A0A8S5TR03</accession>
<dbReference type="EMBL" id="BK015906">
    <property type="protein sequence ID" value="DAF84599.1"/>
    <property type="molecule type" value="Genomic_DNA"/>
</dbReference>
<feature type="transmembrane region" description="Helical" evidence="1">
    <location>
        <begin position="23"/>
        <end position="41"/>
    </location>
</feature>
<keyword evidence="1" id="KW-1133">Transmembrane helix</keyword>
<evidence type="ECO:0000313" key="2">
    <source>
        <dbReference type="EMBL" id="DAF84599.1"/>
    </source>
</evidence>
<evidence type="ECO:0000256" key="1">
    <source>
        <dbReference type="SAM" id="Phobius"/>
    </source>
</evidence>
<reference evidence="2" key="1">
    <citation type="journal article" date="2021" name="Proc. Natl. Acad. Sci. U.S.A.">
        <title>A Catalog of Tens of Thousands of Viruses from Human Metagenomes Reveals Hidden Associations with Chronic Diseases.</title>
        <authorList>
            <person name="Tisza M.J."/>
            <person name="Buck C.B."/>
        </authorList>
    </citation>
    <scope>NUCLEOTIDE SEQUENCE</scope>
    <source>
        <strain evidence="2">CtY1522</strain>
    </source>
</reference>
<name>A0A8S5TR03_9CAUD</name>
<keyword evidence="1" id="KW-0472">Membrane</keyword>